<dbReference type="EMBL" id="CAAALY010008056">
    <property type="protein sequence ID" value="VEL10112.1"/>
    <property type="molecule type" value="Genomic_DNA"/>
</dbReference>
<evidence type="ECO:0000313" key="2">
    <source>
        <dbReference type="Proteomes" id="UP000784294"/>
    </source>
</evidence>
<sequence>MLAHLRTCHPRFRFKATWSPVRSHLSLEVCLNDVYDGSNDCGLRRWSTATATANSTSCYVDAITTSDWSKAGSEVLGGWTGLGGSSVGAMTGCGLGVCPSSGEGPTIASSCSAIGAGVGGNSGLTGCLAYTGAAGFKRPVRRLPYTHLIYWRGSETYMDQAS</sequence>
<accession>A0A3S4ZYA8</accession>
<dbReference type="Proteomes" id="UP000784294">
    <property type="component" value="Unassembled WGS sequence"/>
</dbReference>
<evidence type="ECO:0000313" key="1">
    <source>
        <dbReference type="EMBL" id="VEL10112.1"/>
    </source>
</evidence>
<comment type="caution">
    <text evidence="1">The sequence shown here is derived from an EMBL/GenBank/DDBJ whole genome shotgun (WGS) entry which is preliminary data.</text>
</comment>
<proteinExistence type="predicted"/>
<keyword evidence="2" id="KW-1185">Reference proteome</keyword>
<gene>
    <name evidence="1" type="ORF">PXEA_LOCUS3552</name>
</gene>
<dbReference type="OrthoDB" id="166746at2759"/>
<dbReference type="AlphaFoldDB" id="A0A3S4ZYA8"/>
<organism evidence="1 2">
    <name type="scientific">Protopolystoma xenopodis</name>
    <dbReference type="NCBI Taxonomy" id="117903"/>
    <lineage>
        <taxon>Eukaryota</taxon>
        <taxon>Metazoa</taxon>
        <taxon>Spiralia</taxon>
        <taxon>Lophotrochozoa</taxon>
        <taxon>Platyhelminthes</taxon>
        <taxon>Monogenea</taxon>
        <taxon>Polyopisthocotylea</taxon>
        <taxon>Polystomatidea</taxon>
        <taxon>Polystomatidae</taxon>
        <taxon>Protopolystoma</taxon>
    </lineage>
</organism>
<name>A0A3S4ZYA8_9PLAT</name>
<reference evidence="1" key="1">
    <citation type="submission" date="2018-11" db="EMBL/GenBank/DDBJ databases">
        <authorList>
            <consortium name="Pathogen Informatics"/>
        </authorList>
    </citation>
    <scope>NUCLEOTIDE SEQUENCE</scope>
</reference>
<protein>
    <submittedName>
        <fullName evidence="1">Uncharacterized protein</fullName>
    </submittedName>
</protein>